<reference evidence="1 2" key="1">
    <citation type="submission" date="2024-05" db="EMBL/GenBank/DDBJ databases">
        <title>Roseateles sp. DJS-2-20 16S ribosomal RNA gene Genome sequencing and assembly.</title>
        <authorList>
            <person name="Woo H."/>
        </authorList>
    </citation>
    <scope>NUCLEOTIDE SEQUENCE [LARGE SCALE GENOMIC DNA]</scope>
    <source>
        <strain evidence="1 2">DJS-2-20</strain>
    </source>
</reference>
<evidence type="ECO:0000313" key="1">
    <source>
        <dbReference type="EMBL" id="MEO3690713.1"/>
    </source>
</evidence>
<organism evidence="1 2">
    <name type="scientific">Roseateles paludis</name>
    <dbReference type="NCBI Taxonomy" id="3145238"/>
    <lineage>
        <taxon>Bacteria</taxon>
        <taxon>Pseudomonadati</taxon>
        <taxon>Pseudomonadota</taxon>
        <taxon>Betaproteobacteria</taxon>
        <taxon>Burkholderiales</taxon>
        <taxon>Sphaerotilaceae</taxon>
        <taxon>Roseateles</taxon>
    </lineage>
</organism>
<sequence length="363" mass="39932">MLRQREERKRIDDADLVSVALFVSCLRCADWQSHTRPLGALWRFTLDISIRKNLHCVIGLPRCDFVFSSTRSCFIAYGFEESTLEMSLLRKLLEERSIQPIEAGGSLTPGQNAYCAKICSKIIAAQFCIVLLNNSESGGQEIPSANVNMEYGLMLGFNKYVIPFQRSSQKLPFNVAGLDTIKYGNRDFERLASQAIDQAIAATTQREPTEVPIDQLLGAFLLAKGGLVASLADQGEKNLHDLGSPLGFSLLNDFSGTRVIYFGNFTNLRPEAVLWRLKTIESILSDRLASLEMRKQAGLINEEQSALVAHVLSDIRVWILVTSVEEATFVQAGLVSLNPTHSFAVYSLADVSSELAASGFGAG</sequence>
<evidence type="ECO:0008006" key="3">
    <source>
        <dbReference type="Google" id="ProtNLM"/>
    </source>
</evidence>
<gene>
    <name evidence="1" type="ORF">ABDJ85_04480</name>
</gene>
<dbReference type="Proteomes" id="UP001495147">
    <property type="component" value="Unassembled WGS sequence"/>
</dbReference>
<comment type="caution">
    <text evidence="1">The sequence shown here is derived from an EMBL/GenBank/DDBJ whole genome shotgun (WGS) entry which is preliminary data.</text>
</comment>
<accession>A0ABV0FXR6</accession>
<keyword evidence="2" id="KW-1185">Reference proteome</keyword>
<dbReference type="RefSeq" id="WP_347703536.1">
    <property type="nucleotide sequence ID" value="NZ_JBDPZD010000001.1"/>
</dbReference>
<dbReference type="EMBL" id="JBDPZD010000001">
    <property type="protein sequence ID" value="MEO3690713.1"/>
    <property type="molecule type" value="Genomic_DNA"/>
</dbReference>
<name>A0ABV0FXR6_9BURK</name>
<proteinExistence type="predicted"/>
<evidence type="ECO:0000313" key="2">
    <source>
        <dbReference type="Proteomes" id="UP001495147"/>
    </source>
</evidence>
<protein>
    <recommendedName>
        <fullName evidence="3">CD-NTase-associated protein 12/Pycsar effector protein TIR domain-containing protein</fullName>
    </recommendedName>
</protein>